<dbReference type="KEGG" id="gey:QMQ05_12905"/>
<name>A0AAU6WDQ4_9MICC</name>
<keyword evidence="1" id="KW-0812">Transmembrane</keyword>
<sequence length="125" mass="13440">MSAHRVLGLAAGGLALLHVFALILLPHSLWWMALLVVMTLWCGKCAWGVWQGAAPQKLLVMSAVMGMLHVVMALGMPWLGTHHHSATAHASMHGSLMLLMAVGEFVVMFFAALLGHAQHRGSSHC</sequence>
<dbReference type="RefSeq" id="WP_345470599.1">
    <property type="nucleotide sequence ID" value="NZ_CP125942.1"/>
</dbReference>
<gene>
    <name evidence="2" type="ORF">QMQ05_12905</name>
</gene>
<feature type="transmembrane region" description="Helical" evidence="1">
    <location>
        <begin position="59"/>
        <end position="80"/>
    </location>
</feature>
<organism evidence="2 3">
    <name type="scientific">Glutamicibacter ectropisis</name>
    <dbReference type="NCBI Taxonomy" id="3046593"/>
    <lineage>
        <taxon>Bacteria</taxon>
        <taxon>Bacillati</taxon>
        <taxon>Actinomycetota</taxon>
        <taxon>Actinomycetes</taxon>
        <taxon>Micrococcales</taxon>
        <taxon>Micrococcaceae</taxon>
        <taxon>Glutamicibacter</taxon>
    </lineage>
</organism>
<evidence type="ECO:0000256" key="1">
    <source>
        <dbReference type="SAM" id="Phobius"/>
    </source>
</evidence>
<dbReference type="EMBL" id="CP125942">
    <property type="protein sequence ID" value="XAO45243.1"/>
    <property type="molecule type" value="Genomic_DNA"/>
</dbReference>
<dbReference type="AlphaFoldDB" id="A0AAU6WDQ4"/>
<feature type="transmembrane region" description="Helical" evidence="1">
    <location>
        <begin position="92"/>
        <end position="114"/>
    </location>
</feature>
<keyword evidence="1" id="KW-1133">Transmembrane helix</keyword>
<feature type="transmembrane region" description="Helical" evidence="1">
    <location>
        <begin position="31"/>
        <end position="50"/>
    </location>
</feature>
<reference evidence="2 3" key="1">
    <citation type="submission" date="2023-05" db="EMBL/GenBank/DDBJ databases">
        <title>Glutamicibacter sp. B1, complete genome.</title>
        <authorList>
            <person name="Long Y.H."/>
            <person name="Fang T."/>
            <person name="Li X.Y."/>
        </authorList>
    </citation>
    <scope>NUCLEOTIDE SEQUENCE [LARGE SCALE GENOMIC DNA]</scope>
    <source>
        <strain evidence="2 3">B1</strain>
    </source>
</reference>
<evidence type="ECO:0008006" key="4">
    <source>
        <dbReference type="Google" id="ProtNLM"/>
    </source>
</evidence>
<keyword evidence="1" id="KW-0472">Membrane</keyword>
<dbReference type="Proteomes" id="UP001486888">
    <property type="component" value="Chromosome"/>
</dbReference>
<evidence type="ECO:0000313" key="2">
    <source>
        <dbReference type="EMBL" id="XAO45243.1"/>
    </source>
</evidence>
<accession>A0AAU6WDQ4</accession>
<evidence type="ECO:0000313" key="3">
    <source>
        <dbReference type="Proteomes" id="UP001486888"/>
    </source>
</evidence>
<protein>
    <recommendedName>
        <fullName evidence="4">DUF5134 domain-containing protein</fullName>
    </recommendedName>
</protein>
<keyword evidence="3" id="KW-1185">Reference proteome</keyword>
<proteinExistence type="predicted"/>